<protein>
    <recommendedName>
        <fullName evidence="2">Deoxynucleoside kinase domain-containing protein</fullName>
    </recommendedName>
</protein>
<dbReference type="InterPro" id="IPR031314">
    <property type="entry name" value="DNK_dom"/>
</dbReference>
<organism evidence="3">
    <name type="scientific">viral metagenome</name>
    <dbReference type="NCBI Taxonomy" id="1070528"/>
    <lineage>
        <taxon>unclassified sequences</taxon>
        <taxon>metagenomes</taxon>
        <taxon>organismal metagenomes</taxon>
    </lineage>
</organism>
<dbReference type="EMBL" id="MN739997">
    <property type="protein sequence ID" value="QHT82223.1"/>
    <property type="molecule type" value="Genomic_DNA"/>
</dbReference>
<keyword evidence="1" id="KW-1133">Transmembrane helix</keyword>
<dbReference type="PANTHER" id="PTHR10513:SF35">
    <property type="entry name" value="DEOXYADENOSINE KINASE"/>
    <property type="match status" value="1"/>
</dbReference>
<keyword evidence="1" id="KW-0472">Membrane</keyword>
<dbReference type="PANTHER" id="PTHR10513">
    <property type="entry name" value="DEOXYNUCLEOSIDE KINASE"/>
    <property type="match status" value="1"/>
</dbReference>
<name>A0A6C0HQQ8_9ZZZZ</name>
<dbReference type="GO" id="GO:0019136">
    <property type="term" value="F:deoxynucleoside kinase activity"/>
    <property type="evidence" value="ECO:0007669"/>
    <property type="project" value="InterPro"/>
</dbReference>
<dbReference type="Pfam" id="PF01712">
    <property type="entry name" value="dNK"/>
    <property type="match status" value="1"/>
</dbReference>
<evidence type="ECO:0000259" key="2">
    <source>
        <dbReference type="Pfam" id="PF01712"/>
    </source>
</evidence>
<dbReference type="AlphaFoldDB" id="A0A6C0HQQ8"/>
<reference evidence="3" key="1">
    <citation type="journal article" date="2020" name="Nature">
        <title>Giant virus diversity and host interactions through global metagenomics.</title>
        <authorList>
            <person name="Schulz F."/>
            <person name="Roux S."/>
            <person name="Paez-Espino D."/>
            <person name="Jungbluth S."/>
            <person name="Walsh D.A."/>
            <person name="Denef V.J."/>
            <person name="McMahon K.D."/>
            <person name="Konstantinidis K.T."/>
            <person name="Eloe-Fadrosh E.A."/>
            <person name="Kyrpides N.C."/>
            <person name="Woyke T."/>
        </authorList>
    </citation>
    <scope>NUCLEOTIDE SEQUENCE</scope>
    <source>
        <strain evidence="3">GVMAG-M-3300023184-161</strain>
    </source>
</reference>
<sequence length="260" mass="30866">MIEATAFDYLFFHTSTTMGCILFLNFVNLAIKCLIRRKRKTIFVTIEGNIGSGKSTLLVHLKEFFKKQNNIRIGYIDEPIDEWNEIKDSEGKTVLEKYYKEQEKYAFAFQMMAYISRLVNIKKSLNSDCDIIIMERSMITDREVFAKMLFDENKMEDVEYTIYNKWFDAFIGELPELFYIYVKTTPDICLKRVNARNRQGESSIPLEYLTKCNEYHDKWLDNIPNCKILKINADDDFDQVRYNKVCEEAFGFMKNSRERI</sequence>
<evidence type="ECO:0000256" key="1">
    <source>
        <dbReference type="SAM" id="Phobius"/>
    </source>
</evidence>
<feature type="transmembrane region" description="Helical" evidence="1">
    <location>
        <begin position="12"/>
        <end position="31"/>
    </location>
</feature>
<accession>A0A6C0HQQ8</accession>
<dbReference type="InterPro" id="IPR027417">
    <property type="entry name" value="P-loop_NTPase"/>
</dbReference>
<keyword evidence="1" id="KW-0812">Transmembrane</keyword>
<dbReference type="Gene3D" id="3.40.50.300">
    <property type="entry name" value="P-loop containing nucleotide triphosphate hydrolases"/>
    <property type="match status" value="1"/>
</dbReference>
<dbReference type="InterPro" id="IPR050566">
    <property type="entry name" value="Deoxyribonucleoside_kinase"/>
</dbReference>
<dbReference type="GO" id="GO:0005524">
    <property type="term" value="F:ATP binding"/>
    <property type="evidence" value="ECO:0007669"/>
    <property type="project" value="InterPro"/>
</dbReference>
<dbReference type="CDD" id="cd01673">
    <property type="entry name" value="dNK"/>
    <property type="match status" value="1"/>
</dbReference>
<dbReference type="InterPro" id="IPR002624">
    <property type="entry name" value="DCK/DGK"/>
</dbReference>
<dbReference type="GO" id="GO:0005737">
    <property type="term" value="C:cytoplasm"/>
    <property type="evidence" value="ECO:0007669"/>
    <property type="project" value="TreeGrafter"/>
</dbReference>
<feature type="domain" description="Deoxynucleoside kinase" evidence="2">
    <location>
        <begin position="45"/>
        <end position="245"/>
    </location>
</feature>
<dbReference type="SUPFAM" id="SSF52540">
    <property type="entry name" value="P-loop containing nucleoside triphosphate hydrolases"/>
    <property type="match status" value="1"/>
</dbReference>
<proteinExistence type="predicted"/>
<dbReference type="PIRSF" id="PIRSF000705">
    <property type="entry name" value="DNK"/>
    <property type="match status" value="1"/>
</dbReference>
<evidence type="ECO:0000313" key="3">
    <source>
        <dbReference type="EMBL" id="QHT82223.1"/>
    </source>
</evidence>